<gene>
    <name evidence="2" type="ORF">EEDITHA_LOCUS18420</name>
</gene>
<dbReference type="Proteomes" id="UP001153954">
    <property type="component" value="Unassembled WGS sequence"/>
</dbReference>
<sequence>MWDEDDDGTNNYETNFGEDDLNMEMTGFDGSTTSNASVLSKPSRSAVKKHVQFPDEQSCIEEATEAPNGDEKPGNTSCSA</sequence>
<name>A0AAU9V1C5_EUPED</name>
<evidence type="ECO:0000256" key="1">
    <source>
        <dbReference type="SAM" id="MobiDB-lite"/>
    </source>
</evidence>
<evidence type="ECO:0000313" key="3">
    <source>
        <dbReference type="Proteomes" id="UP001153954"/>
    </source>
</evidence>
<comment type="caution">
    <text evidence="2">The sequence shown here is derived from an EMBL/GenBank/DDBJ whole genome shotgun (WGS) entry which is preliminary data.</text>
</comment>
<dbReference type="AlphaFoldDB" id="A0AAU9V1C5"/>
<feature type="compositionally biased region" description="Polar residues" evidence="1">
    <location>
        <begin position="29"/>
        <end position="43"/>
    </location>
</feature>
<reference evidence="2" key="1">
    <citation type="submission" date="2022-03" db="EMBL/GenBank/DDBJ databases">
        <authorList>
            <person name="Tunstrom K."/>
        </authorList>
    </citation>
    <scope>NUCLEOTIDE SEQUENCE</scope>
</reference>
<organism evidence="2 3">
    <name type="scientific">Euphydryas editha</name>
    <name type="common">Edith's checkerspot</name>
    <dbReference type="NCBI Taxonomy" id="104508"/>
    <lineage>
        <taxon>Eukaryota</taxon>
        <taxon>Metazoa</taxon>
        <taxon>Ecdysozoa</taxon>
        <taxon>Arthropoda</taxon>
        <taxon>Hexapoda</taxon>
        <taxon>Insecta</taxon>
        <taxon>Pterygota</taxon>
        <taxon>Neoptera</taxon>
        <taxon>Endopterygota</taxon>
        <taxon>Lepidoptera</taxon>
        <taxon>Glossata</taxon>
        <taxon>Ditrysia</taxon>
        <taxon>Papilionoidea</taxon>
        <taxon>Nymphalidae</taxon>
        <taxon>Nymphalinae</taxon>
        <taxon>Euphydryas</taxon>
    </lineage>
</organism>
<feature type="region of interest" description="Disordered" evidence="1">
    <location>
        <begin position="1"/>
        <end position="80"/>
    </location>
</feature>
<keyword evidence="3" id="KW-1185">Reference proteome</keyword>
<accession>A0AAU9V1C5</accession>
<protein>
    <submittedName>
        <fullName evidence="2">Uncharacterized protein</fullName>
    </submittedName>
</protein>
<dbReference type="EMBL" id="CAKOGL010000026">
    <property type="protein sequence ID" value="CAH2103983.1"/>
    <property type="molecule type" value="Genomic_DNA"/>
</dbReference>
<evidence type="ECO:0000313" key="2">
    <source>
        <dbReference type="EMBL" id="CAH2103983.1"/>
    </source>
</evidence>
<proteinExistence type="predicted"/>